<sequence length="298" mass="31279">MKATLALALASAMLAVASPVHKRVLVTELEVKTVTAYVYPDGSPATHLPAQATDKAFVVFENVRKPKATPAPVAEPAPVVEEPTPEPQPEPQPEPEPQPQPEPEPEPAPVVEQPQAAPVVTQPEVVEAAPAGSAREASLNAHNVHRSNHSAPAVTWDGNLASYAQQLANTCNYGHDTKIGGGGYGQNIAMAASTGTLPGDAEALQRSITGLWYNDEFNWYPGFGTNPDMSNFSKWGHLSQIVWASTTTIGCAISYCDAGTLSSMKGYFVVCNYGPAGNVPNAYATNVKAPLGNAIVAA</sequence>
<dbReference type="SUPFAM" id="SSF55797">
    <property type="entry name" value="PR-1-like"/>
    <property type="match status" value="1"/>
</dbReference>
<dbReference type="GO" id="GO:0005576">
    <property type="term" value="C:extracellular region"/>
    <property type="evidence" value="ECO:0007669"/>
    <property type="project" value="InterPro"/>
</dbReference>
<reference evidence="4" key="1">
    <citation type="submission" date="2022-11" db="EMBL/GenBank/DDBJ databases">
        <authorList>
            <person name="Scott C."/>
            <person name="Bruce N."/>
        </authorList>
    </citation>
    <scope>NUCLEOTIDE SEQUENCE</scope>
</reference>
<accession>A0A9P1M6E0</accession>
<feature type="region of interest" description="Disordered" evidence="1">
    <location>
        <begin position="68"/>
        <end position="116"/>
    </location>
</feature>
<name>A0A9P1M6E0_9PEZI</name>
<comment type="caution">
    <text evidence="4">The sequence shown here is derived from an EMBL/GenBank/DDBJ whole genome shotgun (WGS) entry which is preliminary data.</text>
</comment>
<dbReference type="InterPro" id="IPR018244">
    <property type="entry name" value="Allrgn_V5/Tpx1_CS"/>
</dbReference>
<organism evidence="4 5">
    <name type="scientific">Parascedosporium putredinis</name>
    <dbReference type="NCBI Taxonomy" id="1442378"/>
    <lineage>
        <taxon>Eukaryota</taxon>
        <taxon>Fungi</taxon>
        <taxon>Dikarya</taxon>
        <taxon>Ascomycota</taxon>
        <taxon>Pezizomycotina</taxon>
        <taxon>Sordariomycetes</taxon>
        <taxon>Hypocreomycetidae</taxon>
        <taxon>Microascales</taxon>
        <taxon>Microascaceae</taxon>
        <taxon>Parascedosporium</taxon>
    </lineage>
</organism>
<dbReference type="InterPro" id="IPR035940">
    <property type="entry name" value="CAP_sf"/>
</dbReference>
<dbReference type="Gene3D" id="3.40.33.10">
    <property type="entry name" value="CAP"/>
    <property type="match status" value="1"/>
</dbReference>
<feature type="compositionally biased region" description="Pro residues" evidence="1">
    <location>
        <begin position="85"/>
        <end position="108"/>
    </location>
</feature>
<dbReference type="CDD" id="cd05380">
    <property type="entry name" value="CAP_euk"/>
    <property type="match status" value="1"/>
</dbReference>
<dbReference type="InterPro" id="IPR001283">
    <property type="entry name" value="CRISP-related"/>
</dbReference>
<dbReference type="EMBL" id="CALLCH030000001">
    <property type="protein sequence ID" value="CAI4211237.1"/>
    <property type="molecule type" value="Genomic_DNA"/>
</dbReference>
<feature type="chain" id="PRO_5040426931" description="SCP domain-containing protein" evidence="2">
    <location>
        <begin position="18"/>
        <end position="298"/>
    </location>
</feature>
<feature type="domain" description="SCP" evidence="3">
    <location>
        <begin position="133"/>
        <end position="281"/>
    </location>
</feature>
<proteinExistence type="predicted"/>
<dbReference type="InterPro" id="IPR002413">
    <property type="entry name" value="V5_allergen-like"/>
</dbReference>
<keyword evidence="5" id="KW-1185">Reference proteome</keyword>
<dbReference type="SMART" id="SM00198">
    <property type="entry name" value="SCP"/>
    <property type="match status" value="1"/>
</dbReference>
<dbReference type="OrthoDB" id="337038at2759"/>
<dbReference type="PRINTS" id="PR00837">
    <property type="entry name" value="V5TPXLIKE"/>
</dbReference>
<keyword evidence="2" id="KW-0732">Signal</keyword>
<feature type="compositionally biased region" description="Low complexity" evidence="1">
    <location>
        <begin position="68"/>
        <end position="82"/>
    </location>
</feature>
<dbReference type="PRINTS" id="PR00838">
    <property type="entry name" value="V5ALLERGEN"/>
</dbReference>
<feature type="signal peptide" evidence="2">
    <location>
        <begin position="1"/>
        <end position="17"/>
    </location>
</feature>
<evidence type="ECO:0000313" key="5">
    <source>
        <dbReference type="Proteomes" id="UP000838763"/>
    </source>
</evidence>
<dbReference type="AlphaFoldDB" id="A0A9P1M6E0"/>
<evidence type="ECO:0000256" key="2">
    <source>
        <dbReference type="SAM" id="SignalP"/>
    </source>
</evidence>
<dbReference type="PANTHER" id="PTHR10334">
    <property type="entry name" value="CYSTEINE-RICH SECRETORY PROTEIN-RELATED"/>
    <property type="match status" value="1"/>
</dbReference>
<dbReference type="PROSITE" id="PS01010">
    <property type="entry name" value="CRISP_2"/>
    <property type="match status" value="1"/>
</dbReference>
<evidence type="ECO:0000313" key="4">
    <source>
        <dbReference type="EMBL" id="CAI4211237.1"/>
    </source>
</evidence>
<protein>
    <recommendedName>
        <fullName evidence="3">SCP domain-containing protein</fullName>
    </recommendedName>
</protein>
<evidence type="ECO:0000256" key="1">
    <source>
        <dbReference type="SAM" id="MobiDB-lite"/>
    </source>
</evidence>
<gene>
    <name evidence="4" type="ORF">PPNO1_LOCUS1036</name>
</gene>
<dbReference type="Pfam" id="PF00188">
    <property type="entry name" value="CAP"/>
    <property type="match status" value="1"/>
</dbReference>
<dbReference type="Proteomes" id="UP000838763">
    <property type="component" value="Unassembled WGS sequence"/>
</dbReference>
<evidence type="ECO:0000259" key="3">
    <source>
        <dbReference type="SMART" id="SM00198"/>
    </source>
</evidence>
<dbReference type="InterPro" id="IPR014044">
    <property type="entry name" value="CAP_dom"/>
</dbReference>